<dbReference type="EMBL" id="LNVX01000291">
    <property type="protein sequence ID" value="OEG70678.1"/>
    <property type="molecule type" value="Genomic_DNA"/>
</dbReference>
<reference evidence="1 2" key="1">
    <citation type="submission" date="2015-11" db="EMBL/GenBank/DDBJ databases">
        <title>Evidence for parallel genomic evolution in an endosymbiosis of termite gut flagellates.</title>
        <authorList>
            <person name="Zheng H."/>
        </authorList>
    </citation>
    <scope>NUCLEOTIDE SEQUENCE [LARGE SCALE GENOMIC DNA]</scope>
    <source>
        <strain evidence="1 2">CET450</strain>
    </source>
</reference>
<sequence length="61" mass="7498">MVDFLSLIMFKKYEYGEEFFYNIIKKLVVDETVLFRYEIKREKNLKNILGLNLEELSEPRF</sequence>
<proteinExistence type="predicted"/>
<evidence type="ECO:0000313" key="2">
    <source>
        <dbReference type="Proteomes" id="UP000095237"/>
    </source>
</evidence>
<protein>
    <submittedName>
        <fullName evidence="1">Uncharacterized protein</fullName>
    </submittedName>
</protein>
<accession>A0A1E5IL49</accession>
<comment type="caution">
    <text evidence="1">The sequence shown here is derived from an EMBL/GenBank/DDBJ whole genome shotgun (WGS) entry which is preliminary data.</text>
</comment>
<gene>
    <name evidence="1" type="ORF">ATZ36_17020</name>
</gene>
<organism evidence="1 2">
    <name type="scientific">Endomicrobium trichonymphae</name>
    <dbReference type="NCBI Taxonomy" id="1408204"/>
    <lineage>
        <taxon>Bacteria</taxon>
        <taxon>Pseudomonadati</taxon>
        <taxon>Elusimicrobiota</taxon>
        <taxon>Endomicrobiia</taxon>
        <taxon>Endomicrobiales</taxon>
        <taxon>Endomicrobiaceae</taxon>
        <taxon>Candidatus Endomicrobiellum</taxon>
    </lineage>
</organism>
<evidence type="ECO:0000313" key="1">
    <source>
        <dbReference type="EMBL" id="OEG70678.1"/>
    </source>
</evidence>
<name>A0A1E5IL49_ENDTX</name>
<dbReference type="AlphaFoldDB" id="A0A1E5IL49"/>
<dbReference type="Proteomes" id="UP000095237">
    <property type="component" value="Unassembled WGS sequence"/>
</dbReference>
<keyword evidence="2" id="KW-1185">Reference proteome</keyword>